<sequence>MSVDVATSAEQDWMARAIELATSNVAAGGGPFGALVVRDGEVIATGTNKVTVDLDPTAHAEVTAIRNACRALGSFKLDGCVLVTSCEPCPMCLASALWARVDRVLFAADRDDAAEAGFDDRAFYDVFEDPRTETPTPVQRVAMPDRNAAFDAWRNKSDRVDY</sequence>
<dbReference type="InterPro" id="IPR002125">
    <property type="entry name" value="CMP_dCMP_dom"/>
</dbReference>
<accession>A0A1H6CQI4</accession>
<dbReference type="GO" id="GO:0047974">
    <property type="term" value="F:guanosine deaminase activity"/>
    <property type="evidence" value="ECO:0007669"/>
    <property type="project" value="TreeGrafter"/>
</dbReference>
<dbReference type="SMR" id="A0A1H6CQI4"/>
<dbReference type="Pfam" id="PF00383">
    <property type="entry name" value="dCMP_cyt_deam_1"/>
    <property type="match status" value="1"/>
</dbReference>
<dbReference type="PROSITE" id="PS51747">
    <property type="entry name" value="CYT_DCMP_DEAMINASES_2"/>
    <property type="match status" value="1"/>
</dbReference>
<dbReference type="PANTHER" id="PTHR11079">
    <property type="entry name" value="CYTOSINE DEAMINASE FAMILY MEMBER"/>
    <property type="match status" value="1"/>
</dbReference>
<name>A0A1H6CQI4_9PSEU</name>
<dbReference type="Proteomes" id="UP000236729">
    <property type="component" value="Unassembled WGS sequence"/>
</dbReference>
<reference evidence="8 9" key="1">
    <citation type="submission" date="2016-10" db="EMBL/GenBank/DDBJ databases">
        <authorList>
            <person name="Varghese N."/>
            <person name="Submissions S."/>
        </authorList>
    </citation>
    <scope>NUCLEOTIDE SEQUENCE [LARGE SCALE GENOMIC DNA]</scope>
    <source>
        <strain evidence="9">ATCC 20501</strain>
        <strain evidence="7 8">CGMCC 4.3529</strain>
    </source>
</reference>
<evidence type="ECO:0000256" key="3">
    <source>
        <dbReference type="ARBA" id="ARBA00022801"/>
    </source>
</evidence>
<dbReference type="FunFam" id="3.40.140.10:FF:000011">
    <property type="entry name" value="tRNA-specific adenosine deaminase"/>
    <property type="match status" value="1"/>
</dbReference>
<feature type="domain" description="CMP/dCMP-type deaminase" evidence="5">
    <location>
        <begin position="8"/>
        <end position="121"/>
    </location>
</feature>
<evidence type="ECO:0000313" key="7">
    <source>
        <dbReference type="EMBL" id="SFC95806.1"/>
    </source>
</evidence>
<dbReference type="GO" id="GO:0046872">
    <property type="term" value="F:metal ion binding"/>
    <property type="evidence" value="ECO:0007669"/>
    <property type="project" value="UniProtKB-KW"/>
</dbReference>
<reference evidence="6" key="2">
    <citation type="submission" date="2016-10" db="EMBL/GenBank/DDBJ databases">
        <authorList>
            <person name="de Groot N.N."/>
        </authorList>
    </citation>
    <scope>NUCLEOTIDE SEQUENCE [LARGE SCALE GENOMIC DNA]</scope>
    <source>
        <strain evidence="6">ATCC 20501</strain>
    </source>
</reference>
<dbReference type="Gene3D" id="3.40.140.10">
    <property type="entry name" value="Cytidine Deaminase, domain 2"/>
    <property type="match status" value="1"/>
</dbReference>
<evidence type="ECO:0000259" key="5">
    <source>
        <dbReference type="PROSITE" id="PS51747"/>
    </source>
</evidence>
<keyword evidence="2" id="KW-0479">Metal-binding</keyword>
<dbReference type="InterPro" id="IPR016193">
    <property type="entry name" value="Cytidine_deaminase-like"/>
</dbReference>
<keyword evidence="8" id="KW-1185">Reference proteome</keyword>
<gene>
    <name evidence="6" type="ORF">SAMN02982929_03426</name>
    <name evidence="7" type="ORF">SAMN05216506_10219</name>
</gene>
<evidence type="ECO:0000256" key="2">
    <source>
        <dbReference type="ARBA" id="ARBA00022723"/>
    </source>
</evidence>
<organism evidence="6 9">
    <name type="scientific">Saccharopolyspora kobensis</name>
    <dbReference type="NCBI Taxonomy" id="146035"/>
    <lineage>
        <taxon>Bacteria</taxon>
        <taxon>Bacillati</taxon>
        <taxon>Actinomycetota</taxon>
        <taxon>Actinomycetes</taxon>
        <taxon>Pseudonocardiales</taxon>
        <taxon>Pseudonocardiaceae</taxon>
        <taxon>Saccharopolyspora</taxon>
    </lineage>
</organism>
<evidence type="ECO:0000256" key="4">
    <source>
        <dbReference type="ARBA" id="ARBA00022833"/>
    </source>
</evidence>
<dbReference type="CDD" id="cd01285">
    <property type="entry name" value="nucleoside_deaminase"/>
    <property type="match status" value="1"/>
</dbReference>
<protein>
    <submittedName>
        <fullName evidence="6">Guanine deaminase</fullName>
    </submittedName>
</protein>
<dbReference type="PANTHER" id="PTHR11079:SF161">
    <property type="entry name" value="CMP_DCMP-TYPE DEAMINASE DOMAIN-CONTAINING PROTEIN"/>
    <property type="match status" value="1"/>
</dbReference>
<dbReference type="AlphaFoldDB" id="A0A1H6CQI4"/>
<keyword evidence="3" id="KW-0378">Hydrolase</keyword>
<comment type="similarity">
    <text evidence="1">Belongs to the cytidine and deoxycytidylate deaminase family.</text>
</comment>
<dbReference type="EMBL" id="FOME01000002">
    <property type="protein sequence ID" value="SFC95806.1"/>
    <property type="molecule type" value="Genomic_DNA"/>
</dbReference>
<evidence type="ECO:0000313" key="9">
    <source>
        <dbReference type="Proteomes" id="UP000236729"/>
    </source>
</evidence>
<dbReference type="RefSeq" id="WP_093348708.1">
    <property type="nucleotide sequence ID" value="NZ_FNVB01000005.1"/>
</dbReference>
<dbReference type="EMBL" id="FNVB01000005">
    <property type="protein sequence ID" value="SEG75261.1"/>
    <property type="molecule type" value="Genomic_DNA"/>
</dbReference>
<dbReference type="GO" id="GO:0006152">
    <property type="term" value="P:purine nucleoside catabolic process"/>
    <property type="evidence" value="ECO:0007669"/>
    <property type="project" value="TreeGrafter"/>
</dbReference>
<accession>A0A1I1NEI0</accession>
<dbReference type="SUPFAM" id="SSF53927">
    <property type="entry name" value="Cytidine deaminase-like"/>
    <property type="match status" value="1"/>
</dbReference>
<dbReference type="Proteomes" id="UP000199690">
    <property type="component" value="Unassembled WGS sequence"/>
</dbReference>
<evidence type="ECO:0000256" key="1">
    <source>
        <dbReference type="ARBA" id="ARBA00006576"/>
    </source>
</evidence>
<proteinExistence type="inferred from homology"/>
<evidence type="ECO:0000313" key="6">
    <source>
        <dbReference type="EMBL" id="SEG75261.1"/>
    </source>
</evidence>
<keyword evidence="4" id="KW-0862">Zinc</keyword>
<evidence type="ECO:0000313" key="8">
    <source>
        <dbReference type="Proteomes" id="UP000199690"/>
    </source>
</evidence>